<dbReference type="InterPro" id="IPR050248">
    <property type="entry name" value="Polysacc_deacetylase_ArnD"/>
</dbReference>
<sequence>MKKWRCLLGVLVISLVWSLLLDFTVYTTHAEGSPHPQKSTKPNISARGCVNKHPVYYSIDLPTDQKKVVITFDDGPDGIYTPKVLDILQRYKVKATFFVMGKSAVHHPEQLKRIVNDGHTVGNHTWYHSDFQLVSENEIEKDLLKNEKFIQEELGFKPLFVRSPFGRINDKICRVASRHNYTLIHWDVDPKDWDGRSADRILSWVKKKVKPGSIILLHSGGGEPYLDGSIKALPQIIEYLRSEKYQIVPLQEVLKMSPYEKGKKK</sequence>
<dbReference type="SUPFAM" id="SSF88713">
    <property type="entry name" value="Glycoside hydrolase/deacetylase"/>
    <property type="match status" value="1"/>
</dbReference>
<evidence type="ECO:0000313" key="3">
    <source>
        <dbReference type="Proteomes" id="UP000294746"/>
    </source>
</evidence>
<dbReference type="AlphaFoldDB" id="A0A4R2S2Y2"/>
<dbReference type="EMBL" id="SLXV01000031">
    <property type="protein sequence ID" value="TCP65655.1"/>
    <property type="molecule type" value="Genomic_DNA"/>
</dbReference>
<dbReference type="PANTHER" id="PTHR10587">
    <property type="entry name" value="GLYCOSYL TRANSFERASE-RELATED"/>
    <property type="match status" value="1"/>
</dbReference>
<dbReference type="Proteomes" id="UP000294746">
    <property type="component" value="Unassembled WGS sequence"/>
</dbReference>
<dbReference type="GO" id="GO:0005975">
    <property type="term" value="P:carbohydrate metabolic process"/>
    <property type="evidence" value="ECO:0007669"/>
    <property type="project" value="InterPro"/>
</dbReference>
<name>A0A4R2S2Y2_9BACL</name>
<organism evidence="2 3">
    <name type="scientific">Baia soyae</name>
    <dbReference type="NCBI Taxonomy" id="1544746"/>
    <lineage>
        <taxon>Bacteria</taxon>
        <taxon>Bacillati</taxon>
        <taxon>Bacillota</taxon>
        <taxon>Bacilli</taxon>
        <taxon>Bacillales</taxon>
        <taxon>Thermoactinomycetaceae</taxon>
        <taxon>Baia</taxon>
    </lineage>
</organism>
<dbReference type="Gene3D" id="3.20.20.370">
    <property type="entry name" value="Glycoside hydrolase/deacetylase"/>
    <property type="match status" value="1"/>
</dbReference>
<dbReference type="RefSeq" id="WP_131849302.1">
    <property type="nucleotide sequence ID" value="NZ_SLXV01000031.1"/>
</dbReference>
<dbReference type="Pfam" id="PF01522">
    <property type="entry name" value="Polysacc_deac_1"/>
    <property type="match status" value="1"/>
</dbReference>
<protein>
    <submittedName>
        <fullName evidence="2">Peptidoglycan/xylan/chitin deacetylase (PgdA/CDA1 family)</fullName>
    </submittedName>
</protein>
<dbReference type="GO" id="GO:0016810">
    <property type="term" value="F:hydrolase activity, acting on carbon-nitrogen (but not peptide) bonds"/>
    <property type="evidence" value="ECO:0007669"/>
    <property type="project" value="InterPro"/>
</dbReference>
<evidence type="ECO:0000313" key="2">
    <source>
        <dbReference type="EMBL" id="TCP65655.1"/>
    </source>
</evidence>
<proteinExistence type="predicted"/>
<reference evidence="2 3" key="1">
    <citation type="submission" date="2019-03" db="EMBL/GenBank/DDBJ databases">
        <title>Genomic Encyclopedia of Type Strains, Phase IV (KMG-IV): sequencing the most valuable type-strain genomes for metagenomic binning, comparative biology and taxonomic classification.</title>
        <authorList>
            <person name="Goeker M."/>
        </authorList>
    </citation>
    <scope>NUCLEOTIDE SEQUENCE [LARGE SCALE GENOMIC DNA]</scope>
    <source>
        <strain evidence="2 3">DSM 46831</strain>
    </source>
</reference>
<dbReference type="OrthoDB" id="2649545at2"/>
<keyword evidence="3" id="KW-1185">Reference proteome</keyword>
<dbReference type="InterPro" id="IPR011330">
    <property type="entry name" value="Glyco_hydro/deAcase_b/a-brl"/>
</dbReference>
<comment type="caution">
    <text evidence="2">The sequence shown here is derived from an EMBL/GenBank/DDBJ whole genome shotgun (WGS) entry which is preliminary data.</text>
</comment>
<dbReference type="InterPro" id="IPR002509">
    <property type="entry name" value="NODB_dom"/>
</dbReference>
<dbReference type="CDD" id="cd10917">
    <property type="entry name" value="CE4_NodB_like_6s_7s"/>
    <property type="match status" value="1"/>
</dbReference>
<evidence type="ECO:0000259" key="1">
    <source>
        <dbReference type="PROSITE" id="PS51677"/>
    </source>
</evidence>
<accession>A0A4R2S2Y2</accession>
<dbReference type="PROSITE" id="PS51677">
    <property type="entry name" value="NODB"/>
    <property type="match status" value="1"/>
</dbReference>
<feature type="domain" description="NodB homology" evidence="1">
    <location>
        <begin position="66"/>
        <end position="248"/>
    </location>
</feature>
<gene>
    <name evidence="2" type="ORF">EDD57_13119</name>
</gene>